<gene>
    <name evidence="1" type="ORF">SY212_01390</name>
</gene>
<comment type="caution">
    <text evidence="1">The sequence shown here is derived from an EMBL/GenBank/DDBJ whole genome shotgun (WGS) entry which is preliminary data.</text>
</comment>
<dbReference type="Proteomes" id="UP000494265">
    <property type="component" value="Unassembled WGS sequence"/>
</dbReference>
<dbReference type="RefSeq" id="WP_263863138.1">
    <property type="nucleotide sequence ID" value="NZ_BLAM01000017.1"/>
</dbReference>
<reference evidence="1" key="1">
    <citation type="submission" date="2019-10" db="EMBL/GenBank/DDBJ databases">
        <title>Lactobacillus agilis SY212 Whole Genome Sequencing Project.</title>
        <authorList>
            <person name="Suzuki S."/>
            <person name="Endo A."/>
            <person name="Maeno S."/>
            <person name="Shiwa Y."/>
            <person name="Matsutani M."/>
            <person name="Kajikawa A."/>
        </authorList>
    </citation>
    <scope>NUCLEOTIDE SEQUENCE</scope>
    <source>
        <strain evidence="1">SY212</strain>
    </source>
</reference>
<name>A0A6F9XIN1_9LACO</name>
<dbReference type="AlphaFoldDB" id="A0A6F9XIN1"/>
<accession>A0A6F9XIN1</accession>
<organism evidence="1">
    <name type="scientific">Ligilactobacillus agilis</name>
    <dbReference type="NCBI Taxonomy" id="1601"/>
    <lineage>
        <taxon>Bacteria</taxon>
        <taxon>Bacillati</taxon>
        <taxon>Bacillota</taxon>
        <taxon>Bacilli</taxon>
        <taxon>Lactobacillales</taxon>
        <taxon>Lactobacillaceae</taxon>
        <taxon>Ligilactobacillus</taxon>
    </lineage>
</organism>
<sequence length="42" mass="4939">MKDYLVYVELNGVWTNLLVKATSWEEAERLAEVEIREARIEA</sequence>
<evidence type="ECO:0000313" key="1">
    <source>
        <dbReference type="EMBL" id="GET05109.1"/>
    </source>
</evidence>
<dbReference type="EMBL" id="BLAM01000017">
    <property type="protein sequence ID" value="GET05109.1"/>
    <property type="molecule type" value="Genomic_DNA"/>
</dbReference>
<protein>
    <submittedName>
        <fullName evidence="1">Uncharacterized protein</fullName>
    </submittedName>
</protein>
<proteinExistence type="predicted"/>